<comment type="subunit">
    <text evidence="9">Part of the SNAPc complex composed of 5 subunits: SNAPC1, SNAPC2, SNAPC3, SNAPC4 and SNAPC5. SNAPC3 interacts with SNAPC1.</text>
</comment>
<comment type="subcellular location">
    <subcellularLocation>
        <location evidence="1">Nucleus</location>
    </subcellularLocation>
</comment>
<proteinExistence type="inferred from homology"/>
<evidence type="ECO:0000256" key="2">
    <source>
        <dbReference type="ARBA" id="ARBA00010410"/>
    </source>
</evidence>
<keyword evidence="5" id="KW-0238">DNA-binding</keyword>
<organism evidence="11 12">
    <name type="scientific">Acipenser oxyrinchus oxyrinchus</name>
    <dbReference type="NCBI Taxonomy" id="40147"/>
    <lineage>
        <taxon>Eukaryota</taxon>
        <taxon>Metazoa</taxon>
        <taxon>Chordata</taxon>
        <taxon>Craniata</taxon>
        <taxon>Vertebrata</taxon>
        <taxon>Euteleostomi</taxon>
        <taxon>Actinopterygii</taxon>
        <taxon>Chondrostei</taxon>
        <taxon>Acipenseriformes</taxon>
        <taxon>Acipenseridae</taxon>
        <taxon>Acipenser</taxon>
    </lineage>
</organism>
<keyword evidence="4" id="KW-0805">Transcription regulation</keyword>
<dbReference type="GO" id="GO:0042796">
    <property type="term" value="P:snRNA transcription by RNA polymerase III"/>
    <property type="evidence" value="ECO:0007669"/>
    <property type="project" value="TreeGrafter"/>
</dbReference>
<evidence type="ECO:0000256" key="9">
    <source>
        <dbReference type="ARBA" id="ARBA00025958"/>
    </source>
</evidence>
<dbReference type="Proteomes" id="UP001230051">
    <property type="component" value="Unassembled WGS sequence"/>
</dbReference>
<comment type="function">
    <text evidence="8">Part of the SNAPc complex required for the transcription of both RNA polymerase II and III small-nuclear RNA genes. Binds to the proximal sequence element (PSE), a non-TATA-box basal promoter element common to these 2 types of genes. Recruits TBP and BRF2 to the U6 snRNA TATA box.</text>
</comment>
<dbReference type="GO" id="GO:0001006">
    <property type="term" value="F:RNA polymerase III type 3 promoter sequence-specific DNA binding"/>
    <property type="evidence" value="ECO:0007669"/>
    <property type="project" value="TreeGrafter"/>
</dbReference>
<keyword evidence="12" id="KW-1185">Reference proteome</keyword>
<dbReference type="GO" id="GO:0042795">
    <property type="term" value="P:snRNA transcription by RNA polymerase II"/>
    <property type="evidence" value="ECO:0007669"/>
    <property type="project" value="TreeGrafter"/>
</dbReference>
<protein>
    <recommendedName>
        <fullName evidence="3">snRNA-activating protein complex subunit 3</fullName>
    </recommendedName>
    <alternativeName>
        <fullName evidence="10">Small nuclear RNA-activating complex polypeptide 3</fullName>
    </alternativeName>
</protein>
<dbReference type="PANTHER" id="PTHR13421">
    <property type="entry name" value="SNRNA-ACTIVATING PROTEIN COMPLEX SUBUNIT 3"/>
    <property type="match status" value="1"/>
</dbReference>
<dbReference type="GO" id="GO:0005634">
    <property type="term" value="C:nucleus"/>
    <property type="evidence" value="ECO:0007669"/>
    <property type="project" value="UniProtKB-SubCell"/>
</dbReference>
<dbReference type="GO" id="GO:0019185">
    <property type="term" value="C:snRNA-activating protein complex"/>
    <property type="evidence" value="ECO:0007669"/>
    <property type="project" value="TreeGrafter"/>
</dbReference>
<dbReference type="GO" id="GO:0003681">
    <property type="term" value="F:bent DNA binding"/>
    <property type="evidence" value="ECO:0007669"/>
    <property type="project" value="TreeGrafter"/>
</dbReference>
<comment type="caution">
    <text evidence="11">The sequence shown here is derived from an EMBL/GenBank/DDBJ whole genome shotgun (WGS) entry which is preliminary data.</text>
</comment>
<evidence type="ECO:0000256" key="1">
    <source>
        <dbReference type="ARBA" id="ARBA00004123"/>
    </source>
</evidence>
<keyword evidence="6" id="KW-0804">Transcription</keyword>
<dbReference type="Pfam" id="PF12251">
    <property type="entry name" value="SNAPC3"/>
    <property type="match status" value="1"/>
</dbReference>
<evidence type="ECO:0000256" key="10">
    <source>
        <dbReference type="ARBA" id="ARBA00029606"/>
    </source>
</evidence>
<evidence type="ECO:0000256" key="3">
    <source>
        <dbReference type="ARBA" id="ARBA00013634"/>
    </source>
</evidence>
<dbReference type="GO" id="GO:0001046">
    <property type="term" value="F:core promoter sequence-specific DNA binding"/>
    <property type="evidence" value="ECO:0007669"/>
    <property type="project" value="TreeGrafter"/>
</dbReference>
<evidence type="ECO:0000256" key="5">
    <source>
        <dbReference type="ARBA" id="ARBA00023125"/>
    </source>
</evidence>
<dbReference type="EMBL" id="JAGXEW010000002">
    <property type="protein sequence ID" value="KAK1175064.1"/>
    <property type="molecule type" value="Genomic_DNA"/>
</dbReference>
<dbReference type="GO" id="GO:0000978">
    <property type="term" value="F:RNA polymerase II cis-regulatory region sequence-specific DNA binding"/>
    <property type="evidence" value="ECO:0007669"/>
    <property type="project" value="TreeGrafter"/>
</dbReference>
<evidence type="ECO:0000313" key="11">
    <source>
        <dbReference type="EMBL" id="KAK1175064.1"/>
    </source>
</evidence>
<evidence type="ECO:0000256" key="6">
    <source>
        <dbReference type="ARBA" id="ARBA00023163"/>
    </source>
</evidence>
<dbReference type="PANTHER" id="PTHR13421:SF16">
    <property type="entry name" value="SNRNA-ACTIVATING PROTEIN COMPLEX SUBUNIT 3"/>
    <property type="match status" value="1"/>
</dbReference>
<accession>A0AAD8LUZ5</accession>
<evidence type="ECO:0000256" key="8">
    <source>
        <dbReference type="ARBA" id="ARBA00025193"/>
    </source>
</evidence>
<comment type="similarity">
    <text evidence="2">Belongs to the SNAPC3/SRD2 family.</text>
</comment>
<keyword evidence="7" id="KW-0539">Nucleus</keyword>
<reference evidence="11" key="1">
    <citation type="submission" date="2022-02" db="EMBL/GenBank/DDBJ databases">
        <title>Atlantic sturgeon de novo genome assembly.</title>
        <authorList>
            <person name="Stock M."/>
            <person name="Klopp C."/>
            <person name="Guiguen Y."/>
            <person name="Cabau C."/>
            <person name="Parinello H."/>
            <person name="Santidrian Yebra-Pimentel E."/>
            <person name="Kuhl H."/>
            <person name="Dirks R.P."/>
            <person name="Guessner J."/>
            <person name="Wuertz S."/>
            <person name="Du K."/>
            <person name="Schartl M."/>
        </authorList>
    </citation>
    <scope>NUCLEOTIDE SEQUENCE</scope>
    <source>
        <strain evidence="11">STURGEONOMICS-FGT-2020</strain>
        <tissue evidence="11">Whole blood</tissue>
    </source>
</reference>
<evidence type="ECO:0000256" key="7">
    <source>
        <dbReference type="ARBA" id="ARBA00023242"/>
    </source>
</evidence>
<evidence type="ECO:0000256" key="4">
    <source>
        <dbReference type="ARBA" id="ARBA00023015"/>
    </source>
</evidence>
<evidence type="ECO:0000313" key="12">
    <source>
        <dbReference type="Proteomes" id="UP001230051"/>
    </source>
</evidence>
<sequence>MAACSTAEANNERDRNIPTYEIRDINSNVVHVGSIARLWRERLDRKYFSFHEREIDTSTEEDAAFGEEMGISAETMDEIKMICSLDTLKCHSEEETPDLELIPDDTSLACLKKRKKRLDYREETLIIDRICRNETYANEIHSLGLGKKPAHLEDQVEEGEIVLTMNILYPVISHQYKESKPLQTIQVLGSQKLTQLRDALCCVSDLQISGEFSNTPDLAVEHVSKDHFKSAFFYFEGVIYNDMRYPECKDLSKTILEWVESRERGYDRFQTAKMEDTTFNDLHIKIGYPYLYCHQGDCEHVVVITDIRIIHQDDCLDKTVYPLLRKKHWILSRKCAVCQMYIARWVTNDDCFAPADPCFFCDLCFRMLHYDSDGNKLGEFLAYPYVDPGIFN</sequence>
<dbReference type="AlphaFoldDB" id="A0AAD8LUZ5"/>
<dbReference type="InterPro" id="IPR022042">
    <property type="entry name" value="snRNA-activating_su3"/>
</dbReference>
<gene>
    <name evidence="11" type="primary">SNAPC3</name>
    <name evidence="11" type="ORF">AOXY_G2699</name>
</gene>
<name>A0AAD8LUZ5_ACIOX</name>